<reference evidence="1 2" key="2">
    <citation type="journal article" date="2021" name="Genomics">
        <title>High-quality reference genome for Clonorchis sinensis.</title>
        <authorList>
            <person name="Young N.D."/>
            <person name="Stroehlein A.J."/>
            <person name="Kinkar L."/>
            <person name="Wang T."/>
            <person name="Sohn W.M."/>
            <person name="Chang B.C.H."/>
            <person name="Kaur P."/>
            <person name="Weisz D."/>
            <person name="Dudchenko O."/>
            <person name="Aiden E.L."/>
            <person name="Korhonen P.K."/>
            <person name="Gasser R.B."/>
        </authorList>
    </citation>
    <scope>NUCLEOTIDE SEQUENCE [LARGE SCALE GENOMIC DNA]</scope>
    <source>
        <strain evidence="1">Cs-k2</strain>
    </source>
</reference>
<reference evidence="1 2" key="1">
    <citation type="journal article" date="2018" name="Biotechnol. Adv.">
        <title>Improved genomic resources and new bioinformatic workflow for the carcinogenic parasite Clonorchis sinensis: Biotechnological implications.</title>
        <authorList>
            <person name="Wang D."/>
            <person name="Korhonen P.K."/>
            <person name="Gasser R.B."/>
            <person name="Young N.D."/>
        </authorList>
    </citation>
    <scope>NUCLEOTIDE SEQUENCE [LARGE SCALE GENOMIC DNA]</scope>
    <source>
        <strain evidence="1">Cs-k2</strain>
    </source>
</reference>
<proteinExistence type="predicted"/>
<evidence type="ECO:0000313" key="1">
    <source>
        <dbReference type="EMBL" id="KAG5448289.1"/>
    </source>
</evidence>
<protein>
    <submittedName>
        <fullName evidence="1">Uncharacterized protein</fullName>
    </submittedName>
</protein>
<dbReference type="Proteomes" id="UP000286415">
    <property type="component" value="Unassembled WGS sequence"/>
</dbReference>
<dbReference type="EMBL" id="NIRI02000042">
    <property type="protein sequence ID" value="KAG5448289.1"/>
    <property type="molecule type" value="Genomic_DNA"/>
</dbReference>
<dbReference type="AlphaFoldDB" id="A0A419Q7Z0"/>
<gene>
    <name evidence="1" type="ORF">CSKR_110460</name>
</gene>
<accession>A0A419Q7Z0</accession>
<dbReference type="InParanoid" id="A0A419Q7Z0"/>
<comment type="caution">
    <text evidence="1">The sequence shown here is derived from an EMBL/GenBank/DDBJ whole genome shotgun (WGS) entry which is preliminary data.</text>
</comment>
<keyword evidence="2" id="KW-1185">Reference proteome</keyword>
<evidence type="ECO:0000313" key="2">
    <source>
        <dbReference type="Proteomes" id="UP000286415"/>
    </source>
</evidence>
<sequence length="130" mass="14096">MSINKLFNCNTALRCLTAMPPEGCTRAGILPGCPSLDRGSGDAEFGFEPRTFRSGDSRSNLLSYLSPNGYQSKGSNIVGENEASRRWNSLEDEDKKGGISEIHSFANKFGFARDSPGTQLNLPFVVFPGN</sequence>
<organism evidence="1 2">
    <name type="scientific">Clonorchis sinensis</name>
    <name type="common">Chinese liver fluke</name>
    <dbReference type="NCBI Taxonomy" id="79923"/>
    <lineage>
        <taxon>Eukaryota</taxon>
        <taxon>Metazoa</taxon>
        <taxon>Spiralia</taxon>
        <taxon>Lophotrochozoa</taxon>
        <taxon>Platyhelminthes</taxon>
        <taxon>Trematoda</taxon>
        <taxon>Digenea</taxon>
        <taxon>Opisthorchiida</taxon>
        <taxon>Opisthorchiata</taxon>
        <taxon>Opisthorchiidae</taxon>
        <taxon>Clonorchis</taxon>
    </lineage>
</organism>
<name>A0A419Q7Z0_CLOSI</name>